<name>A0AAW1P007_9CHLO</name>
<dbReference type="Proteomes" id="UP001489004">
    <property type="component" value="Unassembled WGS sequence"/>
</dbReference>
<organism evidence="2 3">
    <name type="scientific">[Myrmecia] bisecta</name>
    <dbReference type="NCBI Taxonomy" id="41462"/>
    <lineage>
        <taxon>Eukaryota</taxon>
        <taxon>Viridiplantae</taxon>
        <taxon>Chlorophyta</taxon>
        <taxon>core chlorophytes</taxon>
        <taxon>Trebouxiophyceae</taxon>
        <taxon>Trebouxiales</taxon>
        <taxon>Trebouxiaceae</taxon>
        <taxon>Myrmecia</taxon>
    </lineage>
</organism>
<sequence>MQALSATAKNTLRHLTDIINKRNEGITERDKKYTDLMRTTEQLAREKDADKRSADDRIHSLTEEVKVLKAKHKQQAKIQELEEAAQHVLLGQHAQHAQQPMHNSAAAPAPVLQVPPLIEWDLPPDEVDEMCAHADESDVEMHEMPREETADPDLTQADAEPQQGAPAPGTLIGSEDMARTFIRHGPDGKRDRALVLGSTLQEPWGQATAAPSMRAKMPRKAAAGGPMKRGKAGKRKPLSRDSGNILKYLPAAGK</sequence>
<accession>A0AAW1P007</accession>
<protein>
    <submittedName>
        <fullName evidence="2">Uncharacterized protein</fullName>
    </submittedName>
</protein>
<evidence type="ECO:0000313" key="2">
    <source>
        <dbReference type="EMBL" id="KAK9803620.1"/>
    </source>
</evidence>
<feature type="region of interest" description="Disordered" evidence="1">
    <location>
        <begin position="205"/>
        <end position="254"/>
    </location>
</feature>
<reference evidence="2 3" key="1">
    <citation type="journal article" date="2024" name="Nat. Commun.">
        <title>Phylogenomics reveals the evolutionary origins of lichenization in chlorophyte algae.</title>
        <authorList>
            <person name="Puginier C."/>
            <person name="Libourel C."/>
            <person name="Otte J."/>
            <person name="Skaloud P."/>
            <person name="Haon M."/>
            <person name="Grisel S."/>
            <person name="Petersen M."/>
            <person name="Berrin J.G."/>
            <person name="Delaux P.M."/>
            <person name="Dal Grande F."/>
            <person name="Keller J."/>
        </authorList>
    </citation>
    <scope>NUCLEOTIDE SEQUENCE [LARGE SCALE GENOMIC DNA]</scope>
    <source>
        <strain evidence="2 3">SAG 2043</strain>
    </source>
</reference>
<proteinExistence type="predicted"/>
<keyword evidence="3" id="KW-1185">Reference proteome</keyword>
<dbReference type="AlphaFoldDB" id="A0AAW1P007"/>
<feature type="region of interest" description="Disordered" evidence="1">
    <location>
        <begin position="137"/>
        <end position="172"/>
    </location>
</feature>
<gene>
    <name evidence="2" type="ORF">WJX72_005940</name>
</gene>
<evidence type="ECO:0000313" key="3">
    <source>
        <dbReference type="Proteomes" id="UP001489004"/>
    </source>
</evidence>
<feature type="compositionally biased region" description="Basic and acidic residues" evidence="1">
    <location>
        <begin position="137"/>
        <end position="149"/>
    </location>
</feature>
<dbReference type="EMBL" id="JALJOR010000020">
    <property type="protein sequence ID" value="KAK9803620.1"/>
    <property type="molecule type" value="Genomic_DNA"/>
</dbReference>
<comment type="caution">
    <text evidence="2">The sequence shown here is derived from an EMBL/GenBank/DDBJ whole genome shotgun (WGS) entry which is preliminary data.</text>
</comment>
<feature type="compositionally biased region" description="Basic residues" evidence="1">
    <location>
        <begin position="228"/>
        <end position="237"/>
    </location>
</feature>
<evidence type="ECO:0000256" key="1">
    <source>
        <dbReference type="SAM" id="MobiDB-lite"/>
    </source>
</evidence>